<name>A0A6A1V8P6_9ROSI</name>
<comment type="caution">
    <text evidence="1">The sequence shown here is derived from an EMBL/GenBank/DDBJ whole genome shotgun (WGS) entry which is preliminary data.</text>
</comment>
<organism evidence="1 2">
    <name type="scientific">Morella rubra</name>
    <name type="common">Chinese bayberry</name>
    <dbReference type="NCBI Taxonomy" id="262757"/>
    <lineage>
        <taxon>Eukaryota</taxon>
        <taxon>Viridiplantae</taxon>
        <taxon>Streptophyta</taxon>
        <taxon>Embryophyta</taxon>
        <taxon>Tracheophyta</taxon>
        <taxon>Spermatophyta</taxon>
        <taxon>Magnoliopsida</taxon>
        <taxon>eudicotyledons</taxon>
        <taxon>Gunneridae</taxon>
        <taxon>Pentapetalae</taxon>
        <taxon>rosids</taxon>
        <taxon>fabids</taxon>
        <taxon>Fagales</taxon>
        <taxon>Myricaceae</taxon>
        <taxon>Morella</taxon>
    </lineage>
</organism>
<protein>
    <submittedName>
        <fullName evidence="1">Uncharacterized protein</fullName>
    </submittedName>
</protein>
<reference evidence="1 2" key="1">
    <citation type="journal article" date="2019" name="Plant Biotechnol. J.">
        <title>The red bayberry genome and genetic basis of sex determination.</title>
        <authorList>
            <person name="Jia H.M."/>
            <person name="Jia H.J."/>
            <person name="Cai Q.L."/>
            <person name="Wang Y."/>
            <person name="Zhao H.B."/>
            <person name="Yang W.F."/>
            <person name="Wang G.Y."/>
            <person name="Li Y.H."/>
            <person name="Zhan D.L."/>
            <person name="Shen Y.T."/>
            <person name="Niu Q.F."/>
            <person name="Chang L."/>
            <person name="Qiu J."/>
            <person name="Zhao L."/>
            <person name="Xie H.B."/>
            <person name="Fu W.Y."/>
            <person name="Jin J."/>
            <person name="Li X.W."/>
            <person name="Jiao Y."/>
            <person name="Zhou C.C."/>
            <person name="Tu T."/>
            <person name="Chai C.Y."/>
            <person name="Gao J.L."/>
            <person name="Fan L.J."/>
            <person name="van de Weg E."/>
            <person name="Wang J.Y."/>
            <person name="Gao Z.S."/>
        </authorList>
    </citation>
    <scope>NUCLEOTIDE SEQUENCE [LARGE SCALE GENOMIC DNA]</scope>
    <source>
        <tissue evidence="1">Leaves</tissue>
    </source>
</reference>
<dbReference type="EMBL" id="RXIC02000024">
    <property type="protein sequence ID" value="KAB1209083.1"/>
    <property type="molecule type" value="Genomic_DNA"/>
</dbReference>
<proteinExistence type="predicted"/>
<dbReference type="Proteomes" id="UP000516437">
    <property type="component" value="Chromosome 6"/>
</dbReference>
<keyword evidence="2" id="KW-1185">Reference proteome</keyword>
<evidence type="ECO:0000313" key="2">
    <source>
        <dbReference type="Proteomes" id="UP000516437"/>
    </source>
</evidence>
<dbReference type="OrthoDB" id="10574027at2759"/>
<accession>A0A6A1V8P6</accession>
<dbReference type="AlphaFoldDB" id="A0A6A1V8P6"/>
<evidence type="ECO:0000313" key="1">
    <source>
        <dbReference type="EMBL" id="KAB1209083.1"/>
    </source>
</evidence>
<gene>
    <name evidence="1" type="ORF">CJ030_MR6G025957</name>
</gene>
<sequence>MANSLFVTPNCSFKSPNKPGIVIGNSVTRKVIRVNEVSQKSQTPRFQSLEAKDNISIISAYKAEGITANKATESNQNPTKPNSIVCASCDGNEVKGRFCVGVVTELGLSVAS</sequence>